<feature type="region of interest" description="Disordered" evidence="1">
    <location>
        <begin position="77"/>
        <end position="164"/>
    </location>
</feature>
<feature type="region of interest" description="Disordered" evidence="1">
    <location>
        <begin position="1"/>
        <end position="38"/>
    </location>
</feature>
<dbReference type="Pfam" id="PF17104">
    <property type="entry name" value="YBL010C_LAA2"/>
    <property type="match status" value="1"/>
</dbReference>
<feature type="compositionally biased region" description="Gly residues" evidence="1">
    <location>
        <begin position="112"/>
        <end position="124"/>
    </location>
</feature>
<gene>
    <name evidence="2" type="ORF">RDB_LOCUS180024</name>
</gene>
<organism evidence="2 3">
    <name type="scientific">Rhizoctonia solani</name>
    <dbReference type="NCBI Taxonomy" id="456999"/>
    <lineage>
        <taxon>Eukaryota</taxon>
        <taxon>Fungi</taxon>
        <taxon>Dikarya</taxon>
        <taxon>Basidiomycota</taxon>
        <taxon>Agaricomycotina</taxon>
        <taxon>Agaricomycetes</taxon>
        <taxon>Cantharellales</taxon>
        <taxon>Ceratobasidiaceae</taxon>
        <taxon>Rhizoctonia</taxon>
    </lineage>
</organism>
<dbReference type="EMBL" id="CAJMWS010001112">
    <property type="protein sequence ID" value="CAE6473406.1"/>
    <property type="molecule type" value="Genomic_DNA"/>
</dbReference>
<feature type="compositionally biased region" description="Low complexity" evidence="1">
    <location>
        <begin position="287"/>
        <end position="305"/>
    </location>
</feature>
<dbReference type="AlphaFoldDB" id="A0A8H3GZ95"/>
<dbReference type="Proteomes" id="UP000663846">
    <property type="component" value="Unassembled WGS sequence"/>
</dbReference>
<sequence length="423" mass="44577">MDEWDSSVWATPVAPSGNTESSDATEKAPATSHLAASQGQTLSFSLDDAFDDRSAPTTPSFFSSTKFPSVNTFEGISNGSNAPADDGFGEFDDFATTPASGQAGDDDFGEFGDFGDGGDGGGFGADASHGFGESVGDSFRNDGFGSAPLETPAHWQPLPVDPLPPPNELPELVQELMGPCWASLRPEELMSDEPERQVEGLARILVTPESRSLHALLTQQPPNVSNPPTWTRSRIRRQHLIALGIPVNLDEVLPQSSLKPLPVLHIQTQAAHHPRPLSAPPGPRPGELPLGKSGTGSARGSRAGTPVGSPIVGPGKKLPVPGASRLGPKPQLDRGKIDEALAISPESLALMPLPHLEAHLTTMRTLTTSTSALLSHLLQQREALQQDSETYNKLIAELVGEAQKMKSGGAKSRTGAIKRGSLM</sequence>
<reference evidence="2" key="1">
    <citation type="submission" date="2021-01" db="EMBL/GenBank/DDBJ databases">
        <authorList>
            <person name="Kaushik A."/>
        </authorList>
    </citation>
    <scope>NUCLEOTIDE SEQUENCE</scope>
    <source>
        <strain evidence="2">AG1-1C</strain>
    </source>
</reference>
<feature type="region of interest" description="Disordered" evidence="1">
    <location>
        <begin position="270"/>
        <end position="333"/>
    </location>
</feature>
<proteinExistence type="predicted"/>
<evidence type="ECO:0000256" key="1">
    <source>
        <dbReference type="SAM" id="MobiDB-lite"/>
    </source>
</evidence>
<accession>A0A8H3GZ95</accession>
<evidence type="ECO:0000313" key="3">
    <source>
        <dbReference type="Proteomes" id="UP000663846"/>
    </source>
</evidence>
<evidence type="ECO:0000313" key="2">
    <source>
        <dbReference type="EMBL" id="CAE6473406.1"/>
    </source>
</evidence>
<name>A0A8H3GZ95_9AGAM</name>
<dbReference type="PANTHER" id="PTHR38698:SF1">
    <property type="entry name" value="FUNGAL PROTEIN"/>
    <property type="match status" value="1"/>
</dbReference>
<dbReference type="PANTHER" id="PTHR38698">
    <property type="entry name" value="EXPRESSED PROTEIN"/>
    <property type="match status" value="1"/>
</dbReference>
<protein>
    <submittedName>
        <fullName evidence="2">Uncharacterized protein</fullName>
    </submittedName>
</protein>
<dbReference type="InterPro" id="IPR031355">
    <property type="entry name" value="YBL010C/LAA2-like"/>
</dbReference>
<feature type="compositionally biased region" description="Pro residues" evidence="1">
    <location>
        <begin position="277"/>
        <end position="286"/>
    </location>
</feature>
<comment type="caution">
    <text evidence="2">The sequence shown here is derived from an EMBL/GenBank/DDBJ whole genome shotgun (WGS) entry which is preliminary data.</text>
</comment>